<protein>
    <recommendedName>
        <fullName evidence="1">MOSC domain-containing protein</fullName>
    </recommendedName>
</protein>
<evidence type="ECO:0000313" key="3">
    <source>
        <dbReference type="Proteomes" id="UP000178690"/>
    </source>
</evidence>
<dbReference type="Gene3D" id="2.40.33.20">
    <property type="entry name" value="PK beta-barrel domain-like"/>
    <property type="match status" value="1"/>
</dbReference>
<dbReference type="AlphaFoldDB" id="A0A1G2PL14"/>
<dbReference type="EMBL" id="MHST01000014">
    <property type="protein sequence ID" value="OHA49008.1"/>
    <property type="molecule type" value="Genomic_DNA"/>
</dbReference>
<name>A0A1G2PL14_TERXR</name>
<dbReference type="GO" id="GO:0030170">
    <property type="term" value="F:pyridoxal phosphate binding"/>
    <property type="evidence" value="ECO:0007669"/>
    <property type="project" value="InterPro"/>
</dbReference>
<proteinExistence type="predicted"/>
<dbReference type="GO" id="GO:0003824">
    <property type="term" value="F:catalytic activity"/>
    <property type="evidence" value="ECO:0007669"/>
    <property type="project" value="InterPro"/>
</dbReference>
<evidence type="ECO:0000259" key="1">
    <source>
        <dbReference type="PROSITE" id="PS51340"/>
    </source>
</evidence>
<comment type="caution">
    <text evidence="2">The sequence shown here is derived from an EMBL/GenBank/DDBJ whole genome shotgun (WGS) entry which is preliminary data.</text>
</comment>
<gene>
    <name evidence="2" type="ORF">A2682_00595</name>
</gene>
<evidence type="ECO:0000313" key="2">
    <source>
        <dbReference type="EMBL" id="OHA49008.1"/>
    </source>
</evidence>
<accession>A0A1G2PL14</accession>
<organism evidence="2 3">
    <name type="scientific">Terrybacteria sp. (strain RIFCSPHIGHO2_01_FULL_58_15)</name>
    <dbReference type="NCBI Taxonomy" id="1802363"/>
    <lineage>
        <taxon>Bacteria</taxon>
        <taxon>Candidatus Terryibacteriota</taxon>
    </lineage>
</organism>
<feature type="domain" description="MOSC" evidence="1">
    <location>
        <begin position="14"/>
        <end position="173"/>
    </location>
</feature>
<dbReference type="Pfam" id="PF03473">
    <property type="entry name" value="MOSC"/>
    <property type="match status" value="1"/>
</dbReference>
<dbReference type="Proteomes" id="UP000178690">
    <property type="component" value="Unassembled WGS sequence"/>
</dbReference>
<dbReference type="InterPro" id="IPR052716">
    <property type="entry name" value="MOSC_domain"/>
</dbReference>
<dbReference type="PROSITE" id="PS51340">
    <property type="entry name" value="MOSC"/>
    <property type="match status" value="1"/>
</dbReference>
<reference evidence="2 3" key="1">
    <citation type="journal article" date="2016" name="Nat. Commun.">
        <title>Thousands of microbial genomes shed light on interconnected biogeochemical processes in an aquifer system.</title>
        <authorList>
            <person name="Anantharaman K."/>
            <person name="Brown C.T."/>
            <person name="Hug L.A."/>
            <person name="Sharon I."/>
            <person name="Castelle C.J."/>
            <person name="Probst A.J."/>
            <person name="Thomas B.C."/>
            <person name="Singh A."/>
            <person name="Wilkins M.J."/>
            <person name="Karaoz U."/>
            <person name="Brodie E.L."/>
            <person name="Williams K.H."/>
            <person name="Hubbard S.S."/>
            <person name="Banfield J.F."/>
        </authorList>
    </citation>
    <scope>NUCLEOTIDE SEQUENCE [LARGE SCALE GENOMIC DNA]</scope>
    <source>
        <strain evidence="3">RIFCSPHIGHO2_01_FULL_58_15</strain>
    </source>
</reference>
<sequence>MTVVGTYLGGEGATRSEPRTWISATLDGLLLDRHFGRTKQTGVRERFVQKGTDVLNLRQVSIVSEEELAEIAGALRLPDVTAEDLGANICLRGVARLTQLPAGTLLLFESGAVLFVTGENKPCTGLGEELQWRYLSRRRLAEKFVRAALGKRGLVAIVVKPGLIKTGSAVEIRTPNSHHAVP</sequence>
<dbReference type="SUPFAM" id="SSF50800">
    <property type="entry name" value="PK beta-barrel domain-like"/>
    <property type="match status" value="1"/>
</dbReference>
<dbReference type="PANTHER" id="PTHR36930">
    <property type="entry name" value="METAL-SULFUR CLUSTER BIOSYNTHESIS PROTEINS YUAD-RELATED"/>
    <property type="match status" value="1"/>
</dbReference>
<dbReference type="InterPro" id="IPR005302">
    <property type="entry name" value="MoCF_Sase_C"/>
</dbReference>
<dbReference type="PANTHER" id="PTHR36930:SF1">
    <property type="entry name" value="MOSC DOMAIN-CONTAINING PROTEIN"/>
    <property type="match status" value="1"/>
</dbReference>
<dbReference type="InterPro" id="IPR011037">
    <property type="entry name" value="Pyrv_Knase-like_insert_dom_sf"/>
</dbReference>
<dbReference type="GO" id="GO:0030151">
    <property type="term" value="F:molybdenum ion binding"/>
    <property type="evidence" value="ECO:0007669"/>
    <property type="project" value="InterPro"/>
</dbReference>